<keyword evidence="5 8" id="KW-0663">Pyridoxal phosphate</keyword>
<dbReference type="GO" id="GO:0005737">
    <property type="term" value="C:cytoplasm"/>
    <property type="evidence" value="ECO:0007669"/>
    <property type="project" value="TreeGrafter"/>
</dbReference>
<evidence type="ECO:0000256" key="6">
    <source>
        <dbReference type="ARBA" id="ARBA00023167"/>
    </source>
</evidence>
<dbReference type="AlphaFoldDB" id="A0A1W1WEY3"/>
<evidence type="ECO:0000256" key="7">
    <source>
        <dbReference type="ARBA" id="ARBA00023239"/>
    </source>
</evidence>
<dbReference type="InterPro" id="IPR015421">
    <property type="entry name" value="PyrdxlP-dep_Trfase_major"/>
</dbReference>
<evidence type="ECO:0000256" key="1">
    <source>
        <dbReference type="ARBA" id="ARBA00001933"/>
    </source>
</evidence>
<evidence type="ECO:0000256" key="4">
    <source>
        <dbReference type="ARBA" id="ARBA00022605"/>
    </source>
</evidence>
<comment type="similarity">
    <text evidence="2 9">Belongs to the trans-sulfuration enzymes family.</text>
</comment>
<evidence type="ECO:0000256" key="5">
    <source>
        <dbReference type="ARBA" id="ARBA00022898"/>
    </source>
</evidence>
<dbReference type="Pfam" id="PF01053">
    <property type="entry name" value="Cys_Met_Meta_PP"/>
    <property type="match status" value="1"/>
</dbReference>
<evidence type="ECO:0000256" key="2">
    <source>
        <dbReference type="ARBA" id="ARBA00009077"/>
    </source>
</evidence>
<evidence type="ECO:0000256" key="9">
    <source>
        <dbReference type="RuleBase" id="RU362118"/>
    </source>
</evidence>
<comment type="cofactor">
    <cofactor evidence="1 9">
        <name>pyridoxal 5'-phosphate</name>
        <dbReference type="ChEBI" id="CHEBI:597326"/>
    </cofactor>
</comment>
<dbReference type="Gene3D" id="3.90.1150.10">
    <property type="entry name" value="Aspartate Aminotransferase, domain 1"/>
    <property type="match status" value="1"/>
</dbReference>
<proteinExistence type="inferred from homology"/>
<dbReference type="Gene3D" id="3.40.640.10">
    <property type="entry name" value="Type I PLP-dependent aspartate aminotransferase-like (Major domain)"/>
    <property type="match status" value="1"/>
</dbReference>
<dbReference type="GO" id="GO:0019346">
    <property type="term" value="P:transsulfuration"/>
    <property type="evidence" value="ECO:0007669"/>
    <property type="project" value="InterPro"/>
</dbReference>
<dbReference type="PROSITE" id="PS00868">
    <property type="entry name" value="CYS_MET_METAB_PP"/>
    <property type="match status" value="1"/>
</dbReference>
<gene>
    <name evidence="10" type="ORF">SAMN00768000_1890</name>
</gene>
<evidence type="ECO:0000256" key="3">
    <source>
        <dbReference type="ARBA" id="ARBA00012224"/>
    </source>
</evidence>
<dbReference type="GO" id="GO:0047804">
    <property type="term" value="F:cysteine-S-conjugate beta-lyase activity"/>
    <property type="evidence" value="ECO:0007669"/>
    <property type="project" value="UniProtKB-EC"/>
</dbReference>
<dbReference type="SUPFAM" id="SSF53383">
    <property type="entry name" value="PLP-dependent transferases"/>
    <property type="match status" value="1"/>
</dbReference>
<sequence length="378" mass="41852">MDMLTKLIHNPALMDKYTGASSIPVYHSSTYHQDLADTPVRWTYSRIGNPTRQALEDTIAELEEGVRGFAFASGMAAIAAVFTLLGQGDHIILPYDLYGGTYHLMTTMVERFGLSASFVDMTNLTAVENALTPRTRALYIETPSNPLMKITDIRGIVHIAQHHRLLTIADNTFMSPYLQRPLTLGCDIVIHSATKFLGGHSDVVAGLVVVKDNQLGDRLAQIQKDWGGILGPEDSWLVIRGIKTLGVRMDRAQQNAQYLTRWLKSQPQIAHVYYPGLPGHDGTALHHSQALGPGCVFSLRFQDPNYWKAFVNRLHYALYAVSLGGVETIVSHPATMSHASLTEEERRQQGITDDLLRVSMGIESLNDLLADFQQALEG</sequence>
<dbReference type="OrthoDB" id="9780685at2"/>
<protein>
    <recommendedName>
        <fullName evidence="3">cysteine-S-conjugate beta-lyase</fullName>
        <ecNumber evidence="3">4.4.1.13</ecNumber>
    </recommendedName>
</protein>
<evidence type="ECO:0000313" key="11">
    <source>
        <dbReference type="Proteomes" id="UP000192660"/>
    </source>
</evidence>
<dbReference type="InterPro" id="IPR015422">
    <property type="entry name" value="PyrdxlP-dep_Trfase_small"/>
</dbReference>
<organism evidence="10 11">
    <name type="scientific">Sulfobacillus thermosulfidooxidans (strain DSM 9293 / VKM B-1269 / AT-1)</name>
    <dbReference type="NCBI Taxonomy" id="929705"/>
    <lineage>
        <taxon>Bacteria</taxon>
        <taxon>Bacillati</taxon>
        <taxon>Bacillota</taxon>
        <taxon>Clostridia</taxon>
        <taxon>Eubacteriales</taxon>
        <taxon>Clostridiales Family XVII. Incertae Sedis</taxon>
        <taxon>Sulfobacillus</taxon>
    </lineage>
</organism>
<keyword evidence="7 10" id="KW-0456">Lyase</keyword>
<keyword evidence="4" id="KW-0028">Amino-acid biosynthesis</keyword>
<keyword evidence="11" id="KW-1185">Reference proteome</keyword>
<dbReference type="PANTHER" id="PTHR11808:SF50">
    <property type="entry name" value="CYSTATHIONINE BETA-LYASE"/>
    <property type="match status" value="1"/>
</dbReference>
<dbReference type="InterPro" id="IPR015424">
    <property type="entry name" value="PyrdxlP-dep_Trfase"/>
</dbReference>
<feature type="modified residue" description="N6-(pyridoxal phosphate)lysine" evidence="8">
    <location>
        <position position="195"/>
    </location>
</feature>
<dbReference type="EMBL" id="FWWY01000001">
    <property type="protein sequence ID" value="SMC04871.1"/>
    <property type="molecule type" value="Genomic_DNA"/>
</dbReference>
<dbReference type="CDD" id="cd00614">
    <property type="entry name" value="CGS_like"/>
    <property type="match status" value="1"/>
</dbReference>
<dbReference type="STRING" id="28034.BFX07_02080"/>
<reference evidence="11" key="1">
    <citation type="submission" date="2017-04" db="EMBL/GenBank/DDBJ databases">
        <authorList>
            <person name="Varghese N."/>
            <person name="Submissions S."/>
        </authorList>
    </citation>
    <scope>NUCLEOTIDE SEQUENCE [LARGE SCALE GENOMIC DNA]</scope>
    <source>
        <strain evidence="11">DSM 9293</strain>
    </source>
</reference>
<evidence type="ECO:0000256" key="8">
    <source>
        <dbReference type="PIRSR" id="PIRSR001434-2"/>
    </source>
</evidence>
<evidence type="ECO:0000313" key="10">
    <source>
        <dbReference type="EMBL" id="SMC04871.1"/>
    </source>
</evidence>
<dbReference type="FunFam" id="3.40.640.10:FF:000009">
    <property type="entry name" value="Cystathionine gamma-synthase homolog"/>
    <property type="match status" value="1"/>
</dbReference>
<keyword evidence="6" id="KW-0486">Methionine biosynthesis</keyword>
<dbReference type="GO" id="GO:0030170">
    <property type="term" value="F:pyridoxal phosphate binding"/>
    <property type="evidence" value="ECO:0007669"/>
    <property type="project" value="InterPro"/>
</dbReference>
<dbReference type="InterPro" id="IPR054542">
    <property type="entry name" value="Cys_met_metab_PP"/>
</dbReference>
<dbReference type="PANTHER" id="PTHR11808">
    <property type="entry name" value="TRANS-SULFURATION ENZYME FAMILY MEMBER"/>
    <property type="match status" value="1"/>
</dbReference>
<dbReference type="GO" id="GO:0009086">
    <property type="term" value="P:methionine biosynthetic process"/>
    <property type="evidence" value="ECO:0007669"/>
    <property type="project" value="UniProtKB-KW"/>
</dbReference>
<dbReference type="InterPro" id="IPR000277">
    <property type="entry name" value="Cys/Met-Metab_PyrdxlP-dep_enz"/>
</dbReference>
<name>A0A1W1WEY3_SULTA</name>
<accession>A0A1W1WEY3</accession>
<dbReference type="EC" id="4.4.1.13" evidence="3"/>
<dbReference type="PIRSF" id="PIRSF001434">
    <property type="entry name" value="CGS"/>
    <property type="match status" value="1"/>
</dbReference>
<dbReference type="Proteomes" id="UP000192660">
    <property type="component" value="Unassembled WGS sequence"/>
</dbReference>